<sequence>GYADRVTATLNQIDLNFVAKGKTVFAALNIFYMFTDLQLRWNPEDNDNTTNIIMQPTNYSIVNVIDRCYRTTSVVAATEDMRIWHTGGAMVTSWFNTMTDCPVD</sequence>
<gene>
    <name evidence="1" type="ORF">PMAYCL1PPCAC_21325</name>
</gene>
<reference evidence="2" key="1">
    <citation type="submission" date="2022-10" db="EMBL/GenBank/DDBJ databases">
        <title>Genome assembly of Pristionchus species.</title>
        <authorList>
            <person name="Yoshida K."/>
            <person name="Sommer R.J."/>
        </authorList>
    </citation>
    <scope>NUCLEOTIDE SEQUENCE [LARGE SCALE GENOMIC DNA]</scope>
    <source>
        <strain evidence="2">RS5460</strain>
    </source>
</reference>
<dbReference type="Proteomes" id="UP001328107">
    <property type="component" value="Unassembled WGS sequence"/>
</dbReference>
<feature type="non-terminal residue" evidence="1">
    <location>
        <position position="104"/>
    </location>
</feature>
<comment type="caution">
    <text evidence="1">The sequence shown here is derived from an EMBL/GenBank/DDBJ whole genome shotgun (WGS) entry which is preliminary data.</text>
</comment>
<keyword evidence="2" id="KW-1185">Reference proteome</keyword>
<proteinExistence type="predicted"/>
<protein>
    <submittedName>
        <fullName evidence="1">Uncharacterized protein</fullName>
    </submittedName>
</protein>
<accession>A0AAN5CVL5</accession>
<name>A0AAN5CVL5_9BILA</name>
<dbReference type="EMBL" id="BTRK01000005">
    <property type="protein sequence ID" value="GMR51130.1"/>
    <property type="molecule type" value="Genomic_DNA"/>
</dbReference>
<feature type="non-terminal residue" evidence="1">
    <location>
        <position position="1"/>
    </location>
</feature>
<evidence type="ECO:0000313" key="1">
    <source>
        <dbReference type="EMBL" id="GMR51130.1"/>
    </source>
</evidence>
<evidence type="ECO:0000313" key="2">
    <source>
        <dbReference type="Proteomes" id="UP001328107"/>
    </source>
</evidence>
<organism evidence="1 2">
    <name type="scientific">Pristionchus mayeri</name>
    <dbReference type="NCBI Taxonomy" id="1317129"/>
    <lineage>
        <taxon>Eukaryota</taxon>
        <taxon>Metazoa</taxon>
        <taxon>Ecdysozoa</taxon>
        <taxon>Nematoda</taxon>
        <taxon>Chromadorea</taxon>
        <taxon>Rhabditida</taxon>
        <taxon>Rhabditina</taxon>
        <taxon>Diplogasteromorpha</taxon>
        <taxon>Diplogasteroidea</taxon>
        <taxon>Neodiplogasteridae</taxon>
        <taxon>Pristionchus</taxon>
    </lineage>
</organism>
<dbReference type="AlphaFoldDB" id="A0AAN5CVL5"/>